<evidence type="ECO:0000313" key="4">
    <source>
        <dbReference type="EMBL" id="GIQ82931.1"/>
    </source>
</evidence>
<comment type="caution">
    <text evidence="2">Lacks conserved residue(s) required for the propagation of feature annotation.</text>
</comment>
<evidence type="ECO:0000313" key="5">
    <source>
        <dbReference type="Proteomes" id="UP000265618"/>
    </source>
</evidence>
<dbReference type="SUPFAM" id="SSF56204">
    <property type="entry name" value="Hect, E3 ligase catalytic domain"/>
    <property type="match status" value="1"/>
</dbReference>
<accession>A0A9K3GHY7</accession>
<name>A0A9K3GHY7_9EUKA</name>
<comment type="caution">
    <text evidence="4">The sequence shown here is derived from an EMBL/GenBank/DDBJ whole genome shotgun (WGS) entry which is preliminary data.</text>
</comment>
<dbReference type="InterPro" id="IPR035983">
    <property type="entry name" value="Hect_E3_ubiquitin_ligase"/>
</dbReference>
<evidence type="ECO:0000259" key="3">
    <source>
        <dbReference type="PROSITE" id="PS50237"/>
    </source>
</evidence>
<reference evidence="4 5" key="1">
    <citation type="journal article" date="2018" name="PLoS ONE">
        <title>The draft genome of Kipferlia bialata reveals reductive genome evolution in fornicate parasites.</title>
        <authorList>
            <person name="Tanifuji G."/>
            <person name="Takabayashi S."/>
            <person name="Kume K."/>
            <person name="Takagi M."/>
            <person name="Nakayama T."/>
            <person name="Kamikawa R."/>
            <person name="Inagaki Y."/>
            <person name="Hashimoto T."/>
        </authorList>
    </citation>
    <scope>NUCLEOTIDE SEQUENCE [LARGE SCALE GENOMIC DNA]</scope>
    <source>
        <strain evidence="4">NY0173</strain>
    </source>
</reference>
<dbReference type="EMBL" id="BDIP01000864">
    <property type="protein sequence ID" value="GIQ82931.1"/>
    <property type="molecule type" value="Genomic_DNA"/>
</dbReference>
<organism evidence="4 5">
    <name type="scientific">Kipferlia bialata</name>
    <dbReference type="NCBI Taxonomy" id="797122"/>
    <lineage>
        <taxon>Eukaryota</taxon>
        <taxon>Metamonada</taxon>
        <taxon>Carpediemonas-like organisms</taxon>
        <taxon>Kipferlia</taxon>
    </lineage>
</organism>
<gene>
    <name evidence="4" type="ORF">KIPB_004161</name>
</gene>
<dbReference type="AlphaFoldDB" id="A0A9K3GHY7"/>
<keyword evidence="5" id="KW-1185">Reference proteome</keyword>
<sequence length="1250" mass="133615">PALDVTYLSPSLYAAVSQAAGTDVPQAVCASLRDGPVPVCCYGVRGRSIQVSAHISVLQGCILCAVVSHPSSTGGHPAIDVAYDRDDSTLTVAVGAGTTCYYATQSVSLSEPSPSMVTVHLHSLPSLPSTCVSLSLSGRVYACLGQDGEVYVWNRNRVNWRRRQPVVLAYERGGGQGMIGLRHGSESTGGHSFYLYGGGRVYPCEYKHRSVRGIPCLDTRVSPLPNGAGAPTERMAEAGVVLLRHTDVTVLLNNPQLVAATLLSDGDTLCVVQAQGVVVLFSGLTTYATGCITSRSCISAQEAGSLLPHPVAPLLFINQASTAGASSSHPLPTATIHGITATDQDTVINPLSPAHIHSEASEGERERETLSPESVRERMSALVTVVLYLRYLSMYLPANDPLGTLLLPENKGVCRAVVSLAGLRDDLLDWLSAHHGASSNQALQLDAASVLSGSTDAWDRSLEQTDMPAVSWDLLSLYVPRADRHASSQLSKILTAEGEEREHALSEAASSYSLSAMHPEFAMVLSPTEGDTLRNRPQDSLSEDAVTLGPLPPLPRLGTPLPPHLHRRLVAAATEGHGVSLSCSHDRERERGVGAAGVVGPDPQMLFVSRSGQAQAGQAWVREDRSRQAAFMRVSAGGIFTTGGEEYAVMEVRSYLSLSRWVSMSPMPDEALLDVARSLYFSILSLHPAPPPGLDGLLHMMSCDYIQADAGFTGDPPTLADACLGSMRPLSITPTRLLLPPPLCGVTDIYGMAMHIRADMPYRLALAYSVLLLELGLYSQDGVSADTVHAVVRSFINGPSSFSLPDELSIPAPLLAVVSTLGDRELSFAQTDRILGLLSGAPTPAPRPPTPHSHVPLAAAVHAVAHAPKGVGRVSVSRLMPLQSGLEACVHLSPAKHRLKVVFQGERGLDAGGLTRTAITLVVDGLLREQGVVPLEGVTMDVQPRPVLKVVHTPSSPVLVPALQMPFPLTSRHVLPRLSPKRSALYYLARLLMFALISGTPVPDVFDDRLLQAMVGSDDASRFHIPLDTASKQYYKGDLDRCMMAEIAESPGGVDMAAIPDETIQTPNTAHTWARETRQGIISGTAFVKHLTEMRYGFRHPLRREMLAGLPASLTRAAMALDVALSQSTVAELRAVMFKPLQIDRDQLAKVLQASITARSQCNHLRSAIKDSALLTDAEVSDFLLAVSGSRVLPPQGIRIRVWNREGGYCVFHTCNLTIEVPIECRSKREVADVLKASVAAALATGYSRA</sequence>
<dbReference type="Proteomes" id="UP000265618">
    <property type="component" value="Unassembled WGS sequence"/>
</dbReference>
<dbReference type="PROSITE" id="PS50237">
    <property type="entry name" value="HECT"/>
    <property type="match status" value="1"/>
</dbReference>
<dbReference type="Gene3D" id="3.90.1750.10">
    <property type="entry name" value="Hect, E3 ligase catalytic domains"/>
    <property type="match status" value="1"/>
</dbReference>
<feature type="non-terminal residue" evidence="4">
    <location>
        <position position="1250"/>
    </location>
</feature>
<evidence type="ECO:0000256" key="1">
    <source>
        <dbReference type="ARBA" id="ARBA00022786"/>
    </source>
</evidence>
<dbReference type="GO" id="GO:0004842">
    <property type="term" value="F:ubiquitin-protein transferase activity"/>
    <property type="evidence" value="ECO:0007669"/>
    <property type="project" value="InterPro"/>
</dbReference>
<dbReference type="InterPro" id="IPR000569">
    <property type="entry name" value="HECT_dom"/>
</dbReference>
<protein>
    <recommendedName>
        <fullName evidence="3">HECT domain-containing protein</fullName>
    </recommendedName>
</protein>
<proteinExistence type="predicted"/>
<dbReference type="OrthoDB" id="10249928at2759"/>
<keyword evidence="1 2" id="KW-0833">Ubl conjugation pathway</keyword>
<feature type="domain" description="HECT" evidence="3">
    <location>
        <begin position="891"/>
        <end position="927"/>
    </location>
</feature>
<evidence type="ECO:0000256" key="2">
    <source>
        <dbReference type="PROSITE-ProRule" id="PRU00104"/>
    </source>
</evidence>